<dbReference type="VEuPathDB" id="FungiDB:SCHCODRAFT_02621017"/>
<organism evidence="2">
    <name type="scientific">Schizophyllum commune (strain H4-8 / FGSC 9210)</name>
    <name type="common">Split gill fungus</name>
    <dbReference type="NCBI Taxonomy" id="578458"/>
    <lineage>
        <taxon>Eukaryota</taxon>
        <taxon>Fungi</taxon>
        <taxon>Dikarya</taxon>
        <taxon>Basidiomycota</taxon>
        <taxon>Agaricomycotina</taxon>
        <taxon>Agaricomycetes</taxon>
        <taxon>Agaricomycetidae</taxon>
        <taxon>Agaricales</taxon>
        <taxon>Schizophyllaceae</taxon>
        <taxon>Schizophyllum</taxon>
    </lineage>
</organism>
<dbReference type="HOGENOM" id="CLU_2279097_0_0_1"/>
<proteinExistence type="predicted"/>
<keyword evidence="2" id="KW-1185">Reference proteome</keyword>
<gene>
    <name evidence="1" type="ORF">SCHCODRAFT_102336</name>
</gene>
<evidence type="ECO:0000313" key="2">
    <source>
        <dbReference type="Proteomes" id="UP000007431"/>
    </source>
</evidence>
<dbReference type="Proteomes" id="UP000007431">
    <property type="component" value="Unassembled WGS sequence"/>
</dbReference>
<sequence>MPNASLLPLFTVQHERAAQADKVRAKPPLAPPVQRALHSCRSDMPATWQPNHTRKFQRAHASPAALAGFSPSSHVYWWVTHLDFQRDSLQPIDMSRTIPHLI</sequence>
<name>D8PND3_SCHCM</name>
<accession>D8PND3</accession>
<dbReference type="InParanoid" id="D8PND3"/>
<feature type="non-terminal residue" evidence="1">
    <location>
        <position position="102"/>
    </location>
</feature>
<protein>
    <submittedName>
        <fullName evidence="1">Uncharacterized protein</fullName>
    </submittedName>
</protein>
<evidence type="ECO:0000313" key="1">
    <source>
        <dbReference type="EMBL" id="EFJ02881.1"/>
    </source>
</evidence>
<dbReference type="AlphaFoldDB" id="D8PND3"/>
<reference evidence="1 2" key="1">
    <citation type="journal article" date="2010" name="Nat. Biotechnol.">
        <title>Genome sequence of the model mushroom Schizophyllum commune.</title>
        <authorList>
            <person name="Ohm R.A."/>
            <person name="de Jong J.F."/>
            <person name="Lugones L.G."/>
            <person name="Aerts A."/>
            <person name="Kothe E."/>
            <person name="Stajich J.E."/>
            <person name="de Vries R.P."/>
            <person name="Record E."/>
            <person name="Levasseur A."/>
            <person name="Baker S.E."/>
            <person name="Bartholomew K.A."/>
            <person name="Coutinho P.M."/>
            <person name="Erdmann S."/>
            <person name="Fowler T.J."/>
            <person name="Gathman A.C."/>
            <person name="Lombard V."/>
            <person name="Henrissat B."/>
            <person name="Knabe N."/>
            <person name="Kuees U."/>
            <person name="Lilly W.W."/>
            <person name="Lindquist E."/>
            <person name="Lucas S."/>
            <person name="Magnuson J.K."/>
            <person name="Piumi F."/>
            <person name="Raudaskoski M."/>
            <person name="Salamov A."/>
            <person name="Schmutz J."/>
            <person name="Schwarze F.W.M.R."/>
            <person name="vanKuyk P.A."/>
            <person name="Horton J.S."/>
            <person name="Grigoriev I.V."/>
            <person name="Woesten H.A.B."/>
        </authorList>
    </citation>
    <scope>NUCLEOTIDE SEQUENCE [LARGE SCALE GENOMIC DNA]</scope>
    <source>
        <strain evidence="2">H4-8 / FGSC 9210</strain>
    </source>
</reference>
<dbReference type="EMBL" id="GL377302">
    <property type="protein sequence ID" value="EFJ02881.1"/>
    <property type="molecule type" value="Genomic_DNA"/>
</dbReference>